<keyword evidence="1" id="KW-0812">Transmembrane</keyword>
<dbReference type="Pfam" id="PF13937">
    <property type="entry name" value="DUF4212"/>
    <property type="match status" value="1"/>
</dbReference>
<evidence type="ECO:0000256" key="1">
    <source>
        <dbReference type="SAM" id="Phobius"/>
    </source>
</evidence>
<keyword evidence="1" id="KW-1133">Transmembrane helix</keyword>
<dbReference type="EMBL" id="RPFL01000047">
    <property type="protein sequence ID" value="RPD83717.1"/>
    <property type="molecule type" value="Genomic_DNA"/>
</dbReference>
<name>A0A3N4MPS6_9NEIS</name>
<comment type="caution">
    <text evidence="3">The sequence shown here is derived from an EMBL/GenBank/DDBJ whole genome shotgun (WGS) entry which is preliminary data.</text>
</comment>
<dbReference type="OrthoDB" id="9797746at2"/>
<keyword evidence="1" id="KW-0472">Membrane</keyword>
<keyword evidence="4" id="KW-1185">Reference proteome</keyword>
<evidence type="ECO:0000313" key="3">
    <source>
        <dbReference type="EMBL" id="RPD83717.1"/>
    </source>
</evidence>
<gene>
    <name evidence="3" type="ORF">EGK74_12025</name>
</gene>
<dbReference type="NCBIfam" id="TIGR03647">
    <property type="entry name" value="Na_symport_sm"/>
    <property type="match status" value="1"/>
</dbReference>
<dbReference type="InterPro" id="IPR019886">
    <property type="entry name" value="Na_symporter_ssu"/>
</dbReference>
<dbReference type="RefSeq" id="WP_123804917.1">
    <property type="nucleotide sequence ID" value="NZ_RPFL01000047.1"/>
</dbReference>
<feature type="transmembrane region" description="Helical" evidence="1">
    <location>
        <begin position="12"/>
        <end position="39"/>
    </location>
</feature>
<accession>A0A3N4MPS6</accession>
<reference evidence="3 4" key="1">
    <citation type="submission" date="2018-11" db="EMBL/GenBank/DDBJ databases">
        <title>Neisseria weixii sp. nov. isolated from the rectal contents of plateau pika (Ochotona cruzoniae).</title>
        <authorList>
            <person name="Zhang G."/>
        </authorList>
    </citation>
    <scope>NUCLEOTIDE SEQUENCE [LARGE SCALE GENOMIC DNA]</scope>
    <source>
        <strain evidence="3 4">10009</strain>
    </source>
</reference>
<organism evidence="3 4">
    <name type="scientific">Neisseria weixii</name>
    <dbReference type="NCBI Taxonomy" id="1853276"/>
    <lineage>
        <taxon>Bacteria</taxon>
        <taxon>Pseudomonadati</taxon>
        <taxon>Pseudomonadota</taxon>
        <taxon>Betaproteobacteria</taxon>
        <taxon>Neisseriales</taxon>
        <taxon>Neisseriaceae</taxon>
        <taxon>Neisseria</taxon>
    </lineage>
</organism>
<feature type="domain" description="Sodium symporter small subunit" evidence="2">
    <location>
        <begin position="9"/>
        <end position="85"/>
    </location>
</feature>
<evidence type="ECO:0000259" key="2">
    <source>
        <dbReference type="Pfam" id="PF13937"/>
    </source>
</evidence>
<protein>
    <submittedName>
        <fullName evidence="3">DUF4212 domain-containing protein</fullName>
    </submittedName>
</protein>
<feature type="transmembrane region" description="Helical" evidence="1">
    <location>
        <begin position="51"/>
        <end position="71"/>
    </location>
</feature>
<dbReference type="AlphaFoldDB" id="A0A3N4MPS6"/>
<evidence type="ECO:0000313" key="4">
    <source>
        <dbReference type="Proteomes" id="UP000272412"/>
    </source>
</evidence>
<proteinExistence type="predicted"/>
<sequence length="87" mass="10088">MSDNKQNMTAYWKANVCLILGCMIVWALCSHVIAIFLRLALMGIEIFNIDIGFWFGQQGSMLTFIAIIFFYSWRMNKIDEAFGVHEE</sequence>
<dbReference type="Proteomes" id="UP000272412">
    <property type="component" value="Unassembled WGS sequence"/>
</dbReference>